<evidence type="ECO:0000313" key="2">
    <source>
        <dbReference type="EMBL" id="BBZ46472.1"/>
    </source>
</evidence>
<dbReference type="Gene3D" id="6.20.350.10">
    <property type="match status" value="2"/>
</dbReference>
<feature type="region of interest" description="Disordered" evidence="1">
    <location>
        <begin position="17"/>
        <end position="48"/>
    </location>
</feature>
<dbReference type="InterPro" id="IPR003032">
    <property type="entry name" value="Ryanodine_rcpt"/>
</dbReference>
<dbReference type="AlphaFoldDB" id="A0A7I7YYQ5"/>
<dbReference type="RefSeq" id="WP_161494193.1">
    <property type="nucleotide sequence ID" value="NZ_AP022614.1"/>
</dbReference>
<protein>
    <submittedName>
        <fullName evidence="2">Uncharacterized protein</fullName>
    </submittedName>
</protein>
<evidence type="ECO:0000256" key="1">
    <source>
        <dbReference type="SAM" id="MobiDB-lite"/>
    </source>
</evidence>
<evidence type="ECO:0000313" key="3">
    <source>
        <dbReference type="Proteomes" id="UP000467105"/>
    </source>
</evidence>
<dbReference type="OrthoDB" id="4228364at2"/>
<dbReference type="EMBL" id="AP022614">
    <property type="protein sequence ID" value="BBZ46472.1"/>
    <property type="molecule type" value="Genomic_DNA"/>
</dbReference>
<organism evidence="2 3">
    <name type="scientific">Mycobacterium parmense</name>
    <dbReference type="NCBI Taxonomy" id="185642"/>
    <lineage>
        <taxon>Bacteria</taxon>
        <taxon>Bacillati</taxon>
        <taxon>Actinomycetota</taxon>
        <taxon>Actinomycetes</taxon>
        <taxon>Mycobacteriales</taxon>
        <taxon>Mycobacteriaceae</taxon>
        <taxon>Mycobacterium</taxon>
        <taxon>Mycobacterium simiae complex</taxon>
    </lineage>
</organism>
<proteinExistence type="predicted"/>
<gene>
    <name evidence="2" type="ORF">MPRM_37530</name>
</gene>
<keyword evidence="3" id="KW-1185">Reference proteome</keyword>
<sequence>MWSGSVEPIAQAIHQRWRSERIGAGQPAPTWEELDESRKQSSRNHARDIPAKLHAIGCDIAPLGEGGSHDFAFTEGEIESLAAAEHVRWMQERLADGWTAGDNDPGRKTTPYLVPFDQLPPDIADYDRILVREIPQLLASAGLRIVRRPGRLSPIHVESFP</sequence>
<name>A0A7I7YYQ5_9MYCO</name>
<reference evidence="2 3" key="1">
    <citation type="journal article" date="2019" name="Emerg. Microbes Infect.">
        <title>Comprehensive subspecies identification of 175 nontuberculous mycobacteria species based on 7547 genomic profiles.</title>
        <authorList>
            <person name="Matsumoto Y."/>
            <person name="Kinjo T."/>
            <person name="Motooka D."/>
            <person name="Nabeya D."/>
            <person name="Jung N."/>
            <person name="Uechi K."/>
            <person name="Horii T."/>
            <person name="Iida T."/>
            <person name="Fujita J."/>
            <person name="Nakamura S."/>
        </authorList>
    </citation>
    <scope>NUCLEOTIDE SEQUENCE [LARGE SCALE GENOMIC DNA]</scope>
    <source>
        <strain evidence="2 3">JCM 14742</strain>
    </source>
</reference>
<accession>A0A7I7YYQ5</accession>
<dbReference type="Proteomes" id="UP000467105">
    <property type="component" value="Chromosome"/>
</dbReference>
<dbReference type="Pfam" id="PF02026">
    <property type="entry name" value="RyR"/>
    <property type="match status" value="1"/>
</dbReference>